<evidence type="ECO:0000313" key="3">
    <source>
        <dbReference type="Ensembl" id="ENSPMAP00000010079.1"/>
    </source>
</evidence>
<sequence length="160" mass="17850">VARPRLLRVGGRELRLRRACGDVADCTFSERVSPSQPLGASDYLELCRHFRTVFVRRVPRLALAQRTQARRFITFVDTLYDAKVATPLSAEVPLSLLFASEPDGSMDRELMDDLGIAEASAASLSVFGGQEETFAFARTTSRLTEMHTHAYWSAGTRVRK</sequence>
<dbReference type="AlphaFoldDB" id="S4RXY8"/>
<reference evidence="3" key="2">
    <citation type="submission" date="2025-09" db="UniProtKB">
        <authorList>
            <consortium name="Ensembl"/>
        </authorList>
    </citation>
    <scope>IDENTIFICATION</scope>
</reference>
<protein>
    <submittedName>
        <fullName evidence="3">Uncharacterized protein</fullName>
    </submittedName>
</protein>
<keyword evidence="2" id="KW-0067">ATP-binding</keyword>
<evidence type="ECO:0000256" key="1">
    <source>
        <dbReference type="ARBA" id="ARBA00022741"/>
    </source>
</evidence>
<accession>S4RXY8</accession>
<dbReference type="Ensembl" id="ENSPMAT00000010123.1">
    <property type="protein sequence ID" value="ENSPMAP00000010079.1"/>
    <property type="gene ID" value="ENSPMAG00000009163.1"/>
</dbReference>
<organism evidence="3">
    <name type="scientific">Petromyzon marinus</name>
    <name type="common">Sea lamprey</name>
    <dbReference type="NCBI Taxonomy" id="7757"/>
    <lineage>
        <taxon>Eukaryota</taxon>
        <taxon>Metazoa</taxon>
        <taxon>Chordata</taxon>
        <taxon>Craniata</taxon>
        <taxon>Vertebrata</taxon>
        <taxon>Cyclostomata</taxon>
        <taxon>Hyperoartia</taxon>
        <taxon>Petromyzontiformes</taxon>
        <taxon>Petromyzontidae</taxon>
        <taxon>Petromyzon</taxon>
    </lineage>
</organism>
<dbReference type="HOGENOM" id="CLU_147116_0_0_1"/>
<proteinExistence type="predicted"/>
<reference evidence="3" key="1">
    <citation type="submission" date="2025-08" db="UniProtKB">
        <authorList>
            <consortium name="Ensembl"/>
        </authorList>
    </citation>
    <scope>IDENTIFICATION</scope>
</reference>
<keyword evidence="1" id="KW-0547">Nucleotide-binding</keyword>
<dbReference type="PANTHER" id="PTHR12169">
    <property type="entry name" value="ATPASE N2B"/>
    <property type="match status" value="1"/>
</dbReference>
<name>S4RXY8_PETMA</name>
<dbReference type="PANTHER" id="PTHR12169:SF6">
    <property type="entry name" value="AFG1-LIKE ATPASE"/>
    <property type="match status" value="1"/>
</dbReference>
<dbReference type="InterPro" id="IPR005654">
    <property type="entry name" value="ATPase_AFG1-like"/>
</dbReference>
<dbReference type="GO" id="GO:0016887">
    <property type="term" value="F:ATP hydrolysis activity"/>
    <property type="evidence" value="ECO:0007669"/>
    <property type="project" value="InterPro"/>
</dbReference>
<dbReference type="GeneTree" id="ENSGT00390000013227"/>
<dbReference type="STRING" id="7757.ENSPMAP00000010079"/>
<evidence type="ECO:0000256" key="2">
    <source>
        <dbReference type="ARBA" id="ARBA00022840"/>
    </source>
</evidence>
<dbReference type="GO" id="GO:0005739">
    <property type="term" value="C:mitochondrion"/>
    <property type="evidence" value="ECO:0007669"/>
    <property type="project" value="TreeGrafter"/>
</dbReference>
<dbReference type="OMA" id="HCCLICT"/>
<dbReference type="GO" id="GO:0005524">
    <property type="term" value="F:ATP binding"/>
    <property type="evidence" value="ECO:0007669"/>
    <property type="project" value="UniProtKB-KW"/>
</dbReference>
<dbReference type="Pfam" id="PF03969">
    <property type="entry name" value="AFG1_ATPase"/>
    <property type="match status" value="1"/>
</dbReference>